<name>A0A5S5B4I7_STUST</name>
<reference evidence="1 2" key="1">
    <citation type="submission" date="2019-07" db="EMBL/GenBank/DDBJ databases">
        <title>Deep subsurface shale carbon reservoir microbial communities from Ohio and West Virginia, USA.</title>
        <authorList>
            <person name="Wrighton K."/>
        </authorList>
    </citation>
    <scope>NUCLEOTIDE SEQUENCE [LARGE SCALE GENOMIC DNA]</scope>
    <source>
        <strain evidence="1 2">NP_8Ht</strain>
    </source>
</reference>
<gene>
    <name evidence="1" type="ORF">A9A72_124234</name>
</gene>
<evidence type="ECO:0000313" key="2">
    <source>
        <dbReference type="Proteomes" id="UP000324282"/>
    </source>
</evidence>
<dbReference type="OrthoDB" id="7009233at2"/>
<accession>A0A5S5B4I7</accession>
<evidence type="ECO:0008006" key="3">
    <source>
        <dbReference type="Google" id="ProtNLM"/>
    </source>
</evidence>
<dbReference type="AlphaFoldDB" id="A0A5S5B4I7"/>
<proteinExistence type="predicted"/>
<comment type="caution">
    <text evidence="1">The sequence shown here is derived from an EMBL/GenBank/DDBJ whole genome shotgun (WGS) entry which is preliminary data.</text>
</comment>
<protein>
    <recommendedName>
        <fullName evidence="3">Peptidase C39-like domain-containing protein</fullName>
    </recommendedName>
</protein>
<dbReference type="EMBL" id="VNHQ01000014">
    <property type="protein sequence ID" value="TYP61498.1"/>
    <property type="molecule type" value="Genomic_DNA"/>
</dbReference>
<dbReference type="Proteomes" id="UP000324282">
    <property type="component" value="Unassembled WGS sequence"/>
</dbReference>
<evidence type="ECO:0000313" key="1">
    <source>
        <dbReference type="EMBL" id="TYP61498.1"/>
    </source>
</evidence>
<sequence>MNTMFVSRWLMVSPKGPITCADSGDLVHLRQGDADGACGPYALMMALVTADILERREITDMDLWDGRSREGKFRNALIDHGALISSGTTGQDLTNLAHYFRGRGIEARQVSGNKKLLVKEVRKALDEDDIPLIGVSWSCHSGHWMMVVGHQGFEQEGQYQLTHLLCLDPSAEAPKTSLWNAVIEVFTEDGLSASRGLYSCRHWGMDGNPSGCKLDEAVMLKRYDT</sequence>
<organism evidence="1 2">
    <name type="scientific">Stutzerimonas stutzeri</name>
    <name type="common">Pseudomonas stutzeri</name>
    <dbReference type="NCBI Taxonomy" id="316"/>
    <lineage>
        <taxon>Bacteria</taxon>
        <taxon>Pseudomonadati</taxon>
        <taxon>Pseudomonadota</taxon>
        <taxon>Gammaproteobacteria</taxon>
        <taxon>Pseudomonadales</taxon>
        <taxon>Pseudomonadaceae</taxon>
        <taxon>Stutzerimonas</taxon>
    </lineage>
</organism>
<dbReference type="RefSeq" id="WP_148926163.1">
    <property type="nucleotide sequence ID" value="NZ_VNHQ01000014.1"/>
</dbReference>